<organism evidence="1 2">
    <name type="scientific">Labedaea rhizosphaerae</name>
    <dbReference type="NCBI Taxonomy" id="598644"/>
    <lineage>
        <taxon>Bacteria</taxon>
        <taxon>Bacillati</taxon>
        <taxon>Actinomycetota</taxon>
        <taxon>Actinomycetes</taxon>
        <taxon>Pseudonocardiales</taxon>
        <taxon>Pseudonocardiaceae</taxon>
        <taxon>Labedaea</taxon>
    </lineage>
</organism>
<protein>
    <submittedName>
        <fullName evidence="1">Uncharacterized protein</fullName>
    </submittedName>
</protein>
<comment type="caution">
    <text evidence="1">The sequence shown here is derived from an EMBL/GenBank/DDBJ whole genome shotgun (WGS) entry which is preliminary data.</text>
</comment>
<dbReference type="RefSeq" id="WP_133850568.1">
    <property type="nucleotide sequence ID" value="NZ_SNXZ01000003.1"/>
</dbReference>
<name>A0A4R6SBL6_LABRH</name>
<evidence type="ECO:0000313" key="2">
    <source>
        <dbReference type="Proteomes" id="UP000295444"/>
    </source>
</evidence>
<sequence length="263" mass="29370">MGERERVIDDLADAGVLAAIRWAHRSAHGQLWQDFNPEGGLDQQWVGLTAHKYLVNRQDRVFQCQAYAVPPGADGVGRDVLAAGMRDEDFRSMPLLRPGVVERSDLNGSPGWRFGDVRWLMVSCEYGRVDEIVWSHRSETKDRVARQPHLDDEIGLFKLMELLPPAESLTEDQRLLRNTIVLAHAMDPDNGATQLYLGRARSNDDHGPAWAWKVDLLSLSDTAIAPQSTVDVQRAADSDTVNETVRMRIPAQRGEAPRAIGDT</sequence>
<dbReference type="AlphaFoldDB" id="A0A4R6SBL6"/>
<dbReference type="EMBL" id="SNXZ01000003">
    <property type="protein sequence ID" value="TDP97352.1"/>
    <property type="molecule type" value="Genomic_DNA"/>
</dbReference>
<dbReference type="OrthoDB" id="3385315at2"/>
<keyword evidence="2" id="KW-1185">Reference proteome</keyword>
<dbReference type="Proteomes" id="UP000295444">
    <property type="component" value="Unassembled WGS sequence"/>
</dbReference>
<evidence type="ECO:0000313" key="1">
    <source>
        <dbReference type="EMBL" id="TDP97352.1"/>
    </source>
</evidence>
<gene>
    <name evidence="1" type="ORF">EV186_103316</name>
</gene>
<accession>A0A4R6SBL6</accession>
<proteinExistence type="predicted"/>
<reference evidence="1 2" key="1">
    <citation type="submission" date="2019-03" db="EMBL/GenBank/DDBJ databases">
        <title>Genomic Encyclopedia of Type Strains, Phase IV (KMG-IV): sequencing the most valuable type-strain genomes for metagenomic binning, comparative biology and taxonomic classification.</title>
        <authorList>
            <person name="Goeker M."/>
        </authorList>
    </citation>
    <scope>NUCLEOTIDE SEQUENCE [LARGE SCALE GENOMIC DNA]</scope>
    <source>
        <strain evidence="1 2">DSM 45361</strain>
    </source>
</reference>